<evidence type="ECO:0000313" key="3">
    <source>
        <dbReference type="Proteomes" id="UP001610335"/>
    </source>
</evidence>
<keyword evidence="3" id="KW-1185">Reference proteome</keyword>
<comment type="caution">
    <text evidence="2">The sequence shown here is derived from an EMBL/GenBank/DDBJ whole genome shotgun (WGS) entry which is preliminary data.</text>
</comment>
<dbReference type="Pfam" id="PF14441">
    <property type="entry name" value="OTT_1508_deam"/>
    <property type="match status" value="1"/>
</dbReference>
<feature type="region of interest" description="Disordered" evidence="1">
    <location>
        <begin position="29"/>
        <end position="55"/>
    </location>
</feature>
<protein>
    <submittedName>
        <fullName evidence="2">Uncharacterized protein</fullName>
    </submittedName>
</protein>
<evidence type="ECO:0000256" key="1">
    <source>
        <dbReference type="SAM" id="MobiDB-lite"/>
    </source>
</evidence>
<dbReference type="InterPro" id="IPR027796">
    <property type="entry name" value="OTT_1508_deam-like"/>
</dbReference>
<reference evidence="2 3" key="1">
    <citation type="submission" date="2024-07" db="EMBL/GenBank/DDBJ databases">
        <title>Section-level genome sequencing and comparative genomics of Aspergillus sections Usti and Cavernicolus.</title>
        <authorList>
            <consortium name="Lawrence Berkeley National Laboratory"/>
            <person name="Nybo J.L."/>
            <person name="Vesth T.C."/>
            <person name="Theobald S."/>
            <person name="Frisvad J.C."/>
            <person name="Larsen T.O."/>
            <person name="Kjaerboelling I."/>
            <person name="Rothschild-Mancinelli K."/>
            <person name="Lyhne E.K."/>
            <person name="Kogle M.E."/>
            <person name="Barry K."/>
            <person name="Clum A."/>
            <person name="Na H."/>
            <person name="Ledsgaard L."/>
            <person name="Lin J."/>
            <person name="Lipzen A."/>
            <person name="Kuo A."/>
            <person name="Riley R."/>
            <person name="Mondo S."/>
            <person name="LaButti K."/>
            <person name="Haridas S."/>
            <person name="Pangalinan J."/>
            <person name="Salamov A.A."/>
            <person name="Simmons B.A."/>
            <person name="Magnuson J.K."/>
            <person name="Chen J."/>
            <person name="Drula E."/>
            <person name="Henrissat B."/>
            <person name="Wiebenga A."/>
            <person name="Lubbers R.J."/>
            <person name="Gomes A.C."/>
            <person name="Makela M.R."/>
            <person name="Stajich J."/>
            <person name="Grigoriev I.V."/>
            <person name="Mortensen U.H."/>
            <person name="De vries R.P."/>
            <person name="Baker S.E."/>
            <person name="Andersen M.R."/>
        </authorList>
    </citation>
    <scope>NUCLEOTIDE SEQUENCE [LARGE SCALE GENOMIC DNA]</scope>
    <source>
        <strain evidence="2 3">CBS 600.67</strain>
    </source>
</reference>
<proteinExistence type="predicted"/>
<dbReference type="Proteomes" id="UP001610335">
    <property type="component" value="Unassembled WGS sequence"/>
</dbReference>
<name>A0ABR4INS6_9EURO</name>
<gene>
    <name evidence="2" type="ORF">BDW59DRAFT_170460</name>
</gene>
<sequence>MSTHMDDHSRLYEEIRSLTSLIYLDSKRSGNSTKYRHTPPVADGKVHSNSASPDVCVIEDDDDGIEPLDETESEERFSTDNATVALTALKRQALDRLAEKKRVEGANLDAKHVTSVVMVEDKKEDNKEERLVILCSKNEGLDKVDEAFLRELGRLLQEASSLRAIQDSVLDSVFDLILDHNTHRSDYHLQVLRDTFHQASQLITPDNLTADVSQDEYRQWEGISIHLPSGRQNAFNPSAEVSECLSDQTNEIALAETFLELQDRLRGSDQDNYRTGMKRTLNRVYAIIRHAKQRPALKNFIWQALGCQQKLFRKAWSTLLFMTRTSHAHFGRRSWRDTDMIKSYRQRLRQKRTVHAEIQLVYYLEMRPHDAPGLTGDAFPYVGCSKKCCFFCEEFLQNYGKLSQRGTHEAVFPQWALPPVTQRPSTNDLKWLTTLLVDFSASLKGKLCSGIGSAYRNPKRDQLRQSSAALSTAQVVEQEKPSFTARPSIITDGRKFTHREREVLSLFVTIQPFIQRSPDIYSSTWTKSGFCYCKTFQQRKELSAKYLALAGNATFDEIVSAYETSTVPALMTARGIAISNLTRHGVPLTRPPVSQYAVFRLMIAVEHALSGRYCNCFRMRQDRACYCYFETHLDIECDVGYGFHLTNSWERWQLLNYYQYVFKLPAFDVRTMATAKETREKGSLERHLDTLVPDMRRKVFDMDRAGSIFFSCSGWLHQY</sequence>
<dbReference type="EMBL" id="JBFXLS010000016">
    <property type="protein sequence ID" value="KAL2829415.1"/>
    <property type="molecule type" value="Genomic_DNA"/>
</dbReference>
<evidence type="ECO:0000313" key="2">
    <source>
        <dbReference type="EMBL" id="KAL2829415.1"/>
    </source>
</evidence>
<organism evidence="2 3">
    <name type="scientific">Aspergillus cavernicola</name>
    <dbReference type="NCBI Taxonomy" id="176166"/>
    <lineage>
        <taxon>Eukaryota</taxon>
        <taxon>Fungi</taxon>
        <taxon>Dikarya</taxon>
        <taxon>Ascomycota</taxon>
        <taxon>Pezizomycotina</taxon>
        <taxon>Eurotiomycetes</taxon>
        <taxon>Eurotiomycetidae</taxon>
        <taxon>Eurotiales</taxon>
        <taxon>Aspergillaceae</taxon>
        <taxon>Aspergillus</taxon>
        <taxon>Aspergillus subgen. Nidulantes</taxon>
    </lineage>
</organism>
<accession>A0ABR4INS6</accession>